<feature type="compositionally biased region" description="Basic and acidic residues" evidence="2">
    <location>
        <begin position="1629"/>
        <end position="1648"/>
    </location>
</feature>
<dbReference type="CDD" id="cd22744">
    <property type="entry name" value="OTU"/>
    <property type="match status" value="1"/>
</dbReference>
<sequence>MSIPNTLTIFINTRIRNYPKIRYEPNMTVPKIKSTNVFFDPLIKLSNSVARSLPNGAPASERFTQFFNKNEFSGLIARTISSAYIGQKKLTLIEATRDGYIDNNIRTTLDQLFEPNNIFYIKDKPYTIYSYNWTKGDWKVDTKSFEKEFAYIPYGMNYSYYREGTGRVNNSQANRELKKLMEQGEELVNGPVVDAGYSKFKQDEKGKIVPDKPSPEILTPKEKKEFEKEKEEVFIKKIESLPVGQQSLFRDLIKIDLVESPDKPNFATSPLTQLVLFQDKDSLKREVESNLQLLGPSYNQMNDANTKYLKKMSEFDLLLGNILLDVPEESETQQNGGNIMIDKGNYDKLANDLKDRITAYTSKKSINKKTIDDILLDTKLKNSLITIIQKLVDLKKKILDSFIKLIEIYNESMKLLNKYYISIINFYSELKKIKYAEYEGSEDKKSIFILFLLLIDFDIETFTYLSQIIVTNNEFLQSMKSRIELSNRNTDKTTFVEKLKRYYEYKYLLSIEKNELDICIQKIIQFKEANIMRLLSVSYNKTDIFLNEKLKKFSLNRINSTRDLIKVYGSAEEAKSYVKETRENKLDSILNETSDEFKIAQKKLDVANRNLELLRVNDDNTARSRSDIDNAIELQNQAISEFQKLKSKNNLAKSTALDSKKSDKLSMSQTELKELVKKNPFIKKDIIESLDVITLYSKVSLIAMAKETVLITSQLNLINIFYRFLIETKNYYVNIFSQITGTRNYSIVYLETDKYIDLLKYIPTPIFFENKENFDLLVIQIKNTEKSIIDILNVNRPSLQMQLDLLSNEYKNRLDDFIPSFVDSSVLLNCKLIVNPNNYDFVLDRELNTPLTNFEKKQDWFTSQIKYNNDDDTQYDLREFFYFIEEIIDSATQEEKNQNKKRMKTNKYFLENFSVCGNSESPGDSIFSSVANAFNGQLFFNKKQSTNKYSIRDGPMKGYFSAESLRNAVSEEFNEEDMEIFGIKFIENYKDEPETSPNRKDFNFLFEGNVFIGNDIQLIKEKMKIPVINGGVFYNPKIIIQKLMKIFEINILVIDENVCINEDYSIKFDKGVPVKFGDRKGFIDQVNPDGTVKILQTNMQYVDNINKSTIDIVSPLYYSFNCSFNEDSVRETGNESGNPVIFLIGKNYSLIPDYELLYIDKMKNGINTESDEESEEENGRVVLINNEINTIIHQVINELNSRLNNRETIQTCPDRDVQRDQPMVLQGEAFIHSYLPPQLKNFKVVKTVGDGTCALHSMLLIISPNYRRLNFEQAPDDICYDASRIRSRVGILYRDYLKKHMDDLINQYVIEGFLTEEGDVDPVTILQDFNNDEYLSVNIFQYFANYFDVNILIYDSVQRRFIPFYFHNTKNNKKWCIIYQTQNHFSAVCEKGPKNKFLFDRNVLSPILDTIEYNPDGIEENKLMKEPPIDSFVEENEVNKDDEDDEENNDLVKYVFVSPPIVLGVLNSLNCQPERLINAIARSNSDSDPGSKNSSNTFGGGSSVPKSSYSNVNASNRISVENDSKLSYYVIIDLELYPGKEGIPLSQKAVLSCQTRYEKIRQAYANLFGLQYRPNEFNSSIYTPPKKSKEESEKKYEGKERDTDDEEDRYMRSRSRNRSRRRMPYYPRDYTRRLDRYPPRDYDRSIEE</sequence>
<keyword evidence="1" id="KW-0175">Coiled coil</keyword>
<protein>
    <recommendedName>
        <fullName evidence="4">OTU domain-containing protein</fullName>
    </recommendedName>
</protein>
<accession>A0A6C0KXD7</accession>
<feature type="coiled-coil region" evidence="1">
    <location>
        <begin position="590"/>
        <end position="617"/>
    </location>
</feature>
<name>A0A6C0KXD7_9ZZZZ</name>
<evidence type="ECO:0000313" key="3">
    <source>
        <dbReference type="EMBL" id="QHU21340.1"/>
    </source>
</evidence>
<evidence type="ECO:0008006" key="4">
    <source>
        <dbReference type="Google" id="ProtNLM"/>
    </source>
</evidence>
<feature type="region of interest" description="Disordered" evidence="2">
    <location>
        <begin position="1578"/>
        <end position="1648"/>
    </location>
</feature>
<feature type="compositionally biased region" description="Basic residues" evidence="2">
    <location>
        <begin position="1612"/>
        <end position="1623"/>
    </location>
</feature>
<feature type="compositionally biased region" description="Polar residues" evidence="2">
    <location>
        <begin position="1482"/>
        <end position="1497"/>
    </location>
</feature>
<feature type="compositionally biased region" description="Basic and acidic residues" evidence="2">
    <location>
        <begin position="1587"/>
        <end position="1602"/>
    </location>
</feature>
<evidence type="ECO:0000256" key="2">
    <source>
        <dbReference type="SAM" id="MobiDB-lite"/>
    </source>
</evidence>
<feature type="compositionally biased region" description="Acidic residues" evidence="2">
    <location>
        <begin position="1432"/>
        <end position="1445"/>
    </location>
</feature>
<reference evidence="3" key="1">
    <citation type="journal article" date="2020" name="Nature">
        <title>Giant virus diversity and host interactions through global metagenomics.</title>
        <authorList>
            <person name="Schulz F."/>
            <person name="Roux S."/>
            <person name="Paez-Espino D."/>
            <person name="Jungbluth S."/>
            <person name="Walsh D.A."/>
            <person name="Denef V.J."/>
            <person name="McMahon K.D."/>
            <person name="Konstantinidis K.T."/>
            <person name="Eloe-Fadrosh E.A."/>
            <person name="Kyrpides N.C."/>
            <person name="Woyke T."/>
        </authorList>
    </citation>
    <scope>NUCLEOTIDE SEQUENCE</scope>
    <source>
        <strain evidence="3">GVMAG-S-3300013094-109</strain>
    </source>
</reference>
<proteinExistence type="predicted"/>
<feature type="region of interest" description="Disordered" evidence="2">
    <location>
        <begin position="1421"/>
        <end position="1445"/>
    </location>
</feature>
<dbReference type="EMBL" id="MN740989">
    <property type="protein sequence ID" value="QHU21340.1"/>
    <property type="molecule type" value="Genomic_DNA"/>
</dbReference>
<evidence type="ECO:0000256" key="1">
    <source>
        <dbReference type="SAM" id="Coils"/>
    </source>
</evidence>
<feature type="region of interest" description="Disordered" evidence="2">
    <location>
        <begin position="1482"/>
        <end position="1510"/>
    </location>
</feature>
<organism evidence="3">
    <name type="scientific">viral metagenome</name>
    <dbReference type="NCBI Taxonomy" id="1070528"/>
    <lineage>
        <taxon>unclassified sequences</taxon>
        <taxon>metagenomes</taxon>
        <taxon>organismal metagenomes</taxon>
    </lineage>
</organism>